<evidence type="ECO:0000256" key="1">
    <source>
        <dbReference type="SAM" id="MobiDB-lite"/>
    </source>
</evidence>
<keyword evidence="4" id="KW-1185">Reference proteome</keyword>
<evidence type="ECO:0000259" key="2">
    <source>
        <dbReference type="PROSITE" id="PS50943"/>
    </source>
</evidence>
<dbReference type="Gene3D" id="1.10.260.40">
    <property type="entry name" value="lambda repressor-like DNA-binding domains"/>
    <property type="match status" value="1"/>
</dbReference>
<feature type="domain" description="HTH cro/C1-type" evidence="2">
    <location>
        <begin position="39"/>
        <end position="79"/>
    </location>
</feature>
<dbReference type="InterPro" id="IPR001387">
    <property type="entry name" value="Cro/C1-type_HTH"/>
</dbReference>
<dbReference type="Proteomes" id="UP000199051">
    <property type="component" value="Unassembled WGS sequence"/>
</dbReference>
<dbReference type="RefSeq" id="WP_092786999.1">
    <property type="nucleotide sequence ID" value="NZ_FOGI01000022.1"/>
</dbReference>
<name>A0A1H9XSU3_9PSEU</name>
<dbReference type="InterPro" id="IPR010982">
    <property type="entry name" value="Lambda_DNA-bd_dom_sf"/>
</dbReference>
<accession>A0A1H9XSU3</accession>
<evidence type="ECO:0000313" key="3">
    <source>
        <dbReference type="EMBL" id="SES48753.1"/>
    </source>
</evidence>
<dbReference type="SUPFAM" id="SSF47413">
    <property type="entry name" value="lambda repressor-like DNA-binding domains"/>
    <property type="match status" value="1"/>
</dbReference>
<dbReference type="GO" id="GO:0003677">
    <property type="term" value="F:DNA binding"/>
    <property type="evidence" value="ECO:0007669"/>
    <property type="project" value="InterPro"/>
</dbReference>
<dbReference type="EMBL" id="FOGI01000022">
    <property type="protein sequence ID" value="SES48753.1"/>
    <property type="molecule type" value="Genomic_DNA"/>
</dbReference>
<dbReference type="AlphaFoldDB" id="A0A1H9XSU3"/>
<reference evidence="4" key="1">
    <citation type="submission" date="2016-10" db="EMBL/GenBank/DDBJ databases">
        <authorList>
            <person name="Varghese N."/>
            <person name="Submissions S."/>
        </authorList>
    </citation>
    <scope>NUCLEOTIDE SEQUENCE [LARGE SCALE GENOMIC DNA]</scope>
    <source>
        <strain evidence="4">DSM 44260</strain>
    </source>
</reference>
<feature type="region of interest" description="Disordered" evidence="1">
    <location>
        <begin position="1"/>
        <end position="29"/>
    </location>
</feature>
<gene>
    <name evidence="3" type="ORF">SAMN04487818_1223</name>
</gene>
<sequence>MNKHTPQPSPAPGGLDGARARRPIDPTAGPRLTELVLALRRRRDHLGYSLDRLSHHTGISTSTLHLAESGQAMPTRATLTRGYEPGCDREQVAELRRLWSAAKAEQQQLPTDAAPEDIRDLPGFGRQLAALLLATLGTTSRRRIAERTGIPNTTVQRALACVDGPPTATVLRALLAAAKALPDLDRWLTARGRLLGEPATSVVSEDNVIVDSRISRGHHPGSRGLPAAGGDPAPRPITVVIPTPDRHTLEVNTTLLTDRIRDHLAKLCQGTGVHAVDLRLDAVLLAVCDIPPGLDTHTTRTALCKALLNTAEEFPENVILPALVALNLGNATAGGRSYRRQRFDTLTGRLDALADHIEREARTARRRANDSLLRLAQALTAAYLTRTTHQDGGDAHAQCAAHR</sequence>
<protein>
    <recommendedName>
        <fullName evidence="2">HTH cro/C1-type domain-containing protein</fullName>
    </recommendedName>
</protein>
<dbReference type="PROSITE" id="PS50943">
    <property type="entry name" value="HTH_CROC1"/>
    <property type="match status" value="1"/>
</dbReference>
<feature type="region of interest" description="Disordered" evidence="1">
    <location>
        <begin position="214"/>
        <end position="236"/>
    </location>
</feature>
<proteinExistence type="predicted"/>
<dbReference type="CDD" id="cd00093">
    <property type="entry name" value="HTH_XRE"/>
    <property type="match status" value="1"/>
</dbReference>
<evidence type="ECO:0000313" key="4">
    <source>
        <dbReference type="Proteomes" id="UP000199051"/>
    </source>
</evidence>
<organism evidence="3 4">
    <name type="scientific">Actinokineospora terrae</name>
    <dbReference type="NCBI Taxonomy" id="155974"/>
    <lineage>
        <taxon>Bacteria</taxon>
        <taxon>Bacillati</taxon>
        <taxon>Actinomycetota</taxon>
        <taxon>Actinomycetes</taxon>
        <taxon>Pseudonocardiales</taxon>
        <taxon>Pseudonocardiaceae</taxon>
        <taxon>Actinokineospora</taxon>
    </lineage>
</organism>